<feature type="domain" description="WW" evidence="2">
    <location>
        <begin position="321"/>
        <end position="354"/>
    </location>
</feature>
<organism evidence="3 4">
    <name type="scientific">Vitrella brassicaformis (strain CCMP3155)</name>
    <dbReference type="NCBI Taxonomy" id="1169540"/>
    <lineage>
        <taxon>Eukaryota</taxon>
        <taxon>Sar</taxon>
        <taxon>Alveolata</taxon>
        <taxon>Colpodellida</taxon>
        <taxon>Vitrellaceae</taxon>
        <taxon>Vitrella</taxon>
    </lineage>
</organism>
<dbReference type="VEuPathDB" id="CryptoDB:Vbra_12931"/>
<sequence length="549" mass="61092">MQHVNFWGLERLRAEFGMLDDDQDERLTGVQASVLLRVNGNLSDQDVTHILAEAPKRVDFPSFCSLLLQALMADANRSLPSPEELQGALEWLGRESGRGFLDVDGLMGVIDQPEEGGSSVGQGGRAMLKEEMQCDEDGRIDCRRLAYRLLNEYPPEDAGCQDRETQMSGEKMEATIHALRAVCSAEFRSPKRANLSAKSSSPNASMPPTYPAAAEEEMDSPTHHPPPQPQNDVPVQAAEEESNSPFADMDNGVDVSFPEGAESTPVSRWMIPEVYASQMGLSHGRHRTSQLRKESAAASSLEEINQDDEAVYQLLRPLLLMDLPHPWTAVMDPTNRVYFYHPGAVHSQWQHPLEHFFMALITLLRSLMPGELHEPNRMKAIITEKVSALLSPTNILRSYGLWEGPFSEDTAGASAAHPRCWYVEEMDEATSVSLPAPFGSQQRNTHGMPSRQRGPHARWDNPARSVANEIYVKIRMLRELWGALVPEEPFIYTDDELRHQCKAVSTCVLRSRQDAGDTSDETPPRLVPPFGVCASPQSPAPSKRTFECL</sequence>
<name>A0A0G4ES66_VITBC</name>
<dbReference type="CDD" id="cd00201">
    <property type="entry name" value="WW"/>
    <property type="match status" value="1"/>
</dbReference>
<feature type="region of interest" description="Disordered" evidence="1">
    <location>
        <begin position="512"/>
        <end position="549"/>
    </location>
</feature>
<dbReference type="Gene3D" id="2.20.70.10">
    <property type="match status" value="1"/>
</dbReference>
<accession>A0A0G4ES66</accession>
<dbReference type="PROSITE" id="PS01159">
    <property type="entry name" value="WW_DOMAIN_1"/>
    <property type="match status" value="1"/>
</dbReference>
<dbReference type="InParanoid" id="A0A0G4ES66"/>
<proteinExistence type="predicted"/>
<protein>
    <recommendedName>
        <fullName evidence="2">WW domain-containing protein</fullName>
    </recommendedName>
</protein>
<feature type="compositionally biased region" description="Polar residues" evidence="1">
    <location>
        <begin position="196"/>
        <end position="206"/>
    </location>
</feature>
<evidence type="ECO:0000259" key="2">
    <source>
        <dbReference type="PROSITE" id="PS50020"/>
    </source>
</evidence>
<dbReference type="InterPro" id="IPR011992">
    <property type="entry name" value="EF-hand-dom_pair"/>
</dbReference>
<evidence type="ECO:0000313" key="3">
    <source>
        <dbReference type="EMBL" id="CEM00747.1"/>
    </source>
</evidence>
<dbReference type="Proteomes" id="UP000041254">
    <property type="component" value="Unassembled WGS sequence"/>
</dbReference>
<dbReference type="SUPFAM" id="SSF47473">
    <property type="entry name" value="EF-hand"/>
    <property type="match status" value="1"/>
</dbReference>
<feature type="region of interest" description="Disordered" evidence="1">
    <location>
        <begin position="436"/>
        <end position="460"/>
    </location>
</feature>
<reference evidence="3 4" key="1">
    <citation type="submission" date="2014-11" db="EMBL/GenBank/DDBJ databases">
        <authorList>
            <person name="Zhu J."/>
            <person name="Qi W."/>
            <person name="Song R."/>
        </authorList>
    </citation>
    <scope>NUCLEOTIDE SEQUENCE [LARGE SCALE GENOMIC DNA]</scope>
</reference>
<dbReference type="AlphaFoldDB" id="A0A0G4ES66"/>
<dbReference type="InterPro" id="IPR036020">
    <property type="entry name" value="WW_dom_sf"/>
</dbReference>
<dbReference type="EMBL" id="CDMY01000298">
    <property type="protein sequence ID" value="CEM00747.1"/>
    <property type="molecule type" value="Genomic_DNA"/>
</dbReference>
<gene>
    <name evidence="3" type="ORF">Vbra_12931</name>
</gene>
<dbReference type="SMART" id="SM00456">
    <property type="entry name" value="WW"/>
    <property type="match status" value="1"/>
</dbReference>
<evidence type="ECO:0000256" key="1">
    <source>
        <dbReference type="SAM" id="MobiDB-lite"/>
    </source>
</evidence>
<evidence type="ECO:0000313" key="4">
    <source>
        <dbReference type="Proteomes" id="UP000041254"/>
    </source>
</evidence>
<dbReference type="InterPro" id="IPR001202">
    <property type="entry name" value="WW_dom"/>
</dbReference>
<dbReference type="SUPFAM" id="SSF51045">
    <property type="entry name" value="WW domain"/>
    <property type="match status" value="1"/>
</dbReference>
<dbReference type="OrthoDB" id="6344460at2759"/>
<keyword evidence="4" id="KW-1185">Reference proteome</keyword>
<dbReference type="PROSITE" id="PS50020">
    <property type="entry name" value="WW_DOMAIN_2"/>
    <property type="match status" value="1"/>
</dbReference>
<feature type="region of interest" description="Disordered" evidence="1">
    <location>
        <begin position="193"/>
        <end position="262"/>
    </location>
</feature>